<dbReference type="InterPro" id="IPR004360">
    <property type="entry name" value="Glyas_Fos-R_dOase_dom"/>
</dbReference>
<dbReference type="PROSITE" id="PS51819">
    <property type="entry name" value="VOC"/>
    <property type="match status" value="1"/>
</dbReference>
<proteinExistence type="predicted"/>
<dbReference type="Gene3D" id="3.10.180.10">
    <property type="entry name" value="2,3-Dihydroxybiphenyl 1,2-Dioxygenase, domain 1"/>
    <property type="match status" value="1"/>
</dbReference>
<feature type="domain" description="VOC" evidence="1">
    <location>
        <begin position="4"/>
        <end position="152"/>
    </location>
</feature>
<dbReference type="AlphaFoldDB" id="A0A7I9V3R1"/>
<sequence>MTFRVDHLGVVVTDLDVAVEFFTTRLGAELTFRMERFVDDTEAAPRRLGAAGGSFALAMLSIAGRQVELVQWWDGDGSGIVDVADARRPDRVGAAHLGVDVPDVPAALEKLRAVDGVTVVGEPVTFESGVTPGLTNAFVWTGFGVLLELMAWPAPSLGHR</sequence>
<dbReference type="EMBL" id="BJOV01000001">
    <property type="protein sequence ID" value="GED99822.1"/>
    <property type="molecule type" value="Genomic_DNA"/>
</dbReference>
<gene>
    <name evidence="2" type="ORF">nbrc107696_02690</name>
</gene>
<dbReference type="InterPro" id="IPR037523">
    <property type="entry name" value="VOC_core"/>
</dbReference>
<evidence type="ECO:0000313" key="3">
    <source>
        <dbReference type="Proteomes" id="UP000444960"/>
    </source>
</evidence>
<protein>
    <recommendedName>
        <fullName evidence="1">VOC domain-containing protein</fullName>
    </recommendedName>
</protein>
<dbReference type="Proteomes" id="UP000444960">
    <property type="component" value="Unassembled WGS sequence"/>
</dbReference>
<organism evidence="2 3">
    <name type="scientific">Gordonia spumicola</name>
    <dbReference type="NCBI Taxonomy" id="589161"/>
    <lineage>
        <taxon>Bacteria</taxon>
        <taxon>Bacillati</taxon>
        <taxon>Actinomycetota</taxon>
        <taxon>Actinomycetes</taxon>
        <taxon>Mycobacteriales</taxon>
        <taxon>Gordoniaceae</taxon>
        <taxon>Gordonia</taxon>
    </lineage>
</organism>
<dbReference type="RefSeq" id="WP_161893775.1">
    <property type="nucleotide sequence ID" value="NZ_BJOV01000001.1"/>
</dbReference>
<evidence type="ECO:0000313" key="2">
    <source>
        <dbReference type="EMBL" id="GED99822.1"/>
    </source>
</evidence>
<dbReference type="InterPro" id="IPR029068">
    <property type="entry name" value="Glyas_Bleomycin-R_OHBP_Dase"/>
</dbReference>
<keyword evidence="3" id="KW-1185">Reference proteome</keyword>
<evidence type="ECO:0000259" key="1">
    <source>
        <dbReference type="PROSITE" id="PS51819"/>
    </source>
</evidence>
<name>A0A7I9V3R1_9ACTN</name>
<reference evidence="3" key="1">
    <citation type="submission" date="2019-06" db="EMBL/GenBank/DDBJ databases">
        <title>Gordonia isolated from sludge of a wastewater treatment plant.</title>
        <authorList>
            <person name="Tamura T."/>
            <person name="Aoyama K."/>
            <person name="Kang Y."/>
            <person name="Saito S."/>
            <person name="Akiyama N."/>
            <person name="Yazawa K."/>
            <person name="Gonoi T."/>
            <person name="Mikami Y."/>
        </authorList>
    </citation>
    <scope>NUCLEOTIDE SEQUENCE [LARGE SCALE GENOMIC DNA]</scope>
    <source>
        <strain evidence="3">NBRC 107696</strain>
    </source>
</reference>
<dbReference type="Pfam" id="PF00903">
    <property type="entry name" value="Glyoxalase"/>
    <property type="match status" value="1"/>
</dbReference>
<dbReference type="OrthoDB" id="2613830at2"/>
<dbReference type="SUPFAM" id="SSF54593">
    <property type="entry name" value="Glyoxalase/Bleomycin resistance protein/Dihydroxybiphenyl dioxygenase"/>
    <property type="match status" value="1"/>
</dbReference>
<comment type="caution">
    <text evidence="2">The sequence shown here is derived from an EMBL/GenBank/DDBJ whole genome shotgun (WGS) entry which is preliminary data.</text>
</comment>
<accession>A0A7I9V3R1</accession>